<name>A0A314ZB39_PRUYE</name>
<dbReference type="AlphaFoldDB" id="A0A314ZB39"/>
<evidence type="ECO:0000256" key="1">
    <source>
        <dbReference type="SAM" id="MobiDB-lite"/>
    </source>
</evidence>
<accession>A0A314ZB39</accession>
<organism evidence="2 3">
    <name type="scientific">Prunus yedoensis var. nudiflora</name>
    <dbReference type="NCBI Taxonomy" id="2094558"/>
    <lineage>
        <taxon>Eukaryota</taxon>
        <taxon>Viridiplantae</taxon>
        <taxon>Streptophyta</taxon>
        <taxon>Embryophyta</taxon>
        <taxon>Tracheophyta</taxon>
        <taxon>Spermatophyta</taxon>
        <taxon>Magnoliopsida</taxon>
        <taxon>eudicotyledons</taxon>
        <taxon>Gunneridae</taxon>
        <taxon>Pentapetalae</taxon>
        <taxon>rosids</taxon>
        <taxon>fabids</taxon>
        <taxon>Rosales</taxon>
        <taxon>Rosaceae</taxon>
        <taxon>Amygdaloideae</taxon>
        <taxon>Amygdaleae</taxon>
        <taxon>Prunus</taxon>
    </lineage>
</organism>
<keyword evidence="3" id="KW-1185">Reference proteome</keyword>
<evidence type="ECO:0000313" key="3">
    <source>
        <dbReference type="Proteomes" id="UP000250321"/>
    </source>
</evidence>
<comment type="caution">
    <text evidence="2">The sequence shown here is derived from an EMBL/GenBank/DDBJ whole genome shotgun (WGS) entry which is preliminary data.</text>
</comment>
<proteinExistence type="predicted"/>
<dbReference type="EMBL" id="PJQY01000187">
    <property type="protein sequence ID" value="PQQ16559.1"/>
    <property type="molecule type" value="Genomic_DNA"/>
</dbReference>
<reference evidence="2 3" key="1">
    <citation type="submission" date="2018-02" db="EMBL/GenBank/DDBJ databases">
        <title>Draft genome of wild Prunus yedoensis var. nudiflora.</title>
        <authorList>
            <person name="Baek S."/>
            <person name="Kim J.-H."/>
            <person name="Choi K."/>
            <person name="Kim G.-B."/>
            <person name="Cho A."/>
            <person name="Jang H."/>
            <person name="Shin C.-H."/>
            <person name="Yu H.-J."/>
            <person name="Mun J.-H."/>
        </authorList>
    </citation>
    <scope>NUCLEOTIDE SEQUENCE [LARGE SCALE GENOMIC DNA]</scope>
    <source>
        <strain evidence="3">cv. Jeju island</strain>
        <tissue evidence="2">Leaf</tissue>
    </source>
</reference>
<dbReference type="Proteomes" id="UP000250321">
    <property type="component" value="Unassembled WGS sequence"/>
</dbReference>
<protein>
    <submittedName>
        <fullName evidence="2">Uncharacterized protein</fullName>
    </submittedName>
</protein>
<evidence type="ECO:0000313" key="2">
    <source>
        <dbReference type="EMBL" id="PQQ16559.1"/>
    </source>
</evidence>
<sequence>MTDSNATNVARMDTIRKHVGPLAQMQLPNSLKLAERTPKISQLGKGNKSGKRRP</sequence>
<feature type="region of interest" description="Disordered" evidence="1">
    <location>
        <begin position="29"/>
        <end position="54"/>
    </location>
</feature>
<gene>
    <name evidence="2" type="ORF">Pyn_19701</name>
</gene>